<dbReference type="Proteomes" id="UP000295606">
    <property type="component" value="Unassembled WGS sequence"/>
</dbReference>
<dbReference type="OrthoDB" id="9107980at2"/>
<accession>A0A4V2ZV71</accession>
<dbReference type="AlphaFoldDB" id="A0A4V2ZV71"/>
<evidence type="ECO:0000313" key="1">
    <source>
        <dbReference type="EMBL" id="TDG03579.1"/>
    </source>
</evidence>
<organism evidence="1 2">
    <name type="scientific">Paraburkholderia guartelaensis</name>
    <dbReference type="NCBI Taxonomy" id="2546446"/>
    <lineage>
        <taxon>Bacteria</taxon>
        <taxon>Pseudomonadati</taxon>
        <taxon>Pseudomonadota</taxon>
        <taxon>Betaproteobacteria</taxon>
        <taxon>Burkholderiales</taxon>
        <taxon>Burkholderiaceae</taxon>
        <taxon>Paraburkholderia</taxon>
    </lineage>
</organism>
<dbReference type="RefSeq" id="WP_133188017.1">
    <property type="nucleotide sequence ID" value="NZ_SMOD01000038.1"/>
</dbReference>
<gene>
    <name evidence="1" type="ORF">E1N52_33675</name>
</gene>
<sequence length="97" mass="10667">MSGSSMSTQDRSILAEALAMLLRERSYAHRLAIEIAAARAEQGPDISEYGVVDILRLSREFAPDGPNRPEHPYVQRLLQPKCAGSPSRRTTVATSEN</sequence>
<evidence type="ECO:0000313" key="2">
    <source>
        <dbReference type="Proteomes" id="UP000295606"/>
    </source>
</evidence>
<dbReference type="EMBL" id="SMOD01000038">
    <property type="protein sequence ID" value="TDG03579.1"/>
    <property type="molecule type" value="Genomic_DNA"/>
</dbReference>
<protein>
    <submittedName>
        <fullName evidence="1">Uncharacterized protein</fullName>
    </submittedName>
</protein>
<reference evidence="1 2" key="1">
    <citation type="submission" date="2019-03" db="EMBL/GenBank/DDBJ databases">
        <title>Paraburkholderia sp. isolated from native Mimosa gymnas in Guartela State Park, Brazil.</title>
        <authorList>
            <person name="Paulitsch F."/>
            <person name="Hungria M."/>
            <person name="Delamuta J.R.M."/>
            <person name="Ribeiro R.A."/>
            <person name="Dall'Agnol R."/>
            <person name="Silva J.S.B."/>
        </authorList>
    </citation>
    <scope>NUCLEOTIDE SEQUENCE [LARGE SCALE GENOMIC DNA]</scope>
    <source>
        <strain evidence="1 2">CNPSo 3008</strain>
    </source>
</reference>
<proteinExistence type="predicted"/>
<comment type="caution">
    <text evidence="1">The sequence shown here is derived from an EMBL/GenBank/DDBJ whole genome shotgun (WGS) entry which is preliminary data.</text>
</comment>
<name>A0A4V2ZV71_9BURK</name>